<dbReference type="Proteomes" id="UP001066276">
    <property type="component" value="Chromosome 4_2"/>
</dbReference>
<dbReference type="EMBL" id="JANPWB010000008">
    <property type="protein sequence ID" value="KAJ1166568.1"/>
    <property type="molecule type" value="Genomic_DNA"/>
</dbReference>
<organism evidence="1 2">
    <name type="scientific">Pleurodeles waltl</name>
    <name type="common">Iberian ribbed newt</name>
    <dbReference type="NCBI Taxonomy" id="8319"/>
    <lineage>
        <taxon>Eukaryota</taxon>
        <taxon>Metazoa</taxon>
        <taxon>Chordata</taxon>
        <taxon>Craniata</taxon>
        <taxon>Vertebrata</taxon>
        <taxon>Euteleostomi</taxon>
        <taxon>Amphibia</taxon>
        <taxon>Batrachia</taxon>
        <taxon>Caudata</taxon>
        <taxon>Salamandroidea</taxon>
        <taxon>Salamandridae</taxon>
        <taxon>Pleurodelinae</taxon>
        <taxon>Pleurodeles</taxon>
    </lineage>
</organism>
<gene>
    <name evidence="1" type="ORF">NDU88_006967</name>
</gene>
<proteinExistence type="predicted"/>
<keyword evidence="2" id="KW-1185">Reference proteome</keyword>
<evidence type="ECO:0000313" key="2">
    <source>
        <dbReference type="Proteomes" id="UP001066276"/>
    </source>
</evidence>
<sequence>MERPRGAGRGHPATTFVPRIMCGEDRCPILGLWPLRVSMATYDDQGGDEYYVDDPVGSFEQDLVYALDDGVRHTVDQALAQAIRPIKYHLIVYEIPH</sequence>
<reference evidence="1" key="1">
    <citation type="journal article" date="2022" name="bioRxiv">
        <title>Sequencing and chromosome-scale assembly of the giantPleurodeles waltlgenome.</title>
        <authorList>
            <person name="Brown T."/>
            <person name="Elewa A."/>
            <person name="Iarovenko S."/>
            <person name="Subramanian E."/>
            <person name="Araus A.J."/>
            <person name="Petzold A."/>
            <person name="Susuki M."/>
            <person name="Suzuki K.-i.T."/>
            <person name="Hayashi T."/>
            <person name="Toyoda A."/>
            <person name="Oliveira C."/>
            <person name="Osipova E."/>
            <person name="Leigh N.D."/>
            <person name="Simon A."/>
            <person name="Yun M.H."/>
        </authorList>
    </citation>
    <scope>NUCLEOTIDE SEQUENCE</scope>
    <source>
        <strain evidence="1">20211129_DDA</strain>
        <tissue evidence="1">Liver</tissue>
    </source>
</reference>
<evidence type="ECO:0000313" key="1">
    <source>
        <dbReference type="EMBL" id="KAJ1166568.1"/>
    </source>
</evidence>
<name>A0AAV7SR83_PLEWA</name>
<comment type="caution">
    <text evidence="1">The sequence shown here is derived from an EMBL/GenBank/DDBJ whole genome shotgun (WGS) entry which is preliminary data.</text>
</comment>
<accession>A0AAV7SR83</accession>
<protein>
    <submittedName>
        <fullName evidence="1">Uncharacterized protein</fullName>
    </submittedName>
</protein>
<dbReference type="AlphaFoldDB" id="A0AAV7SR83"/>